<dbReference type="InterPro" id="IPR015168">
    <property type="entry name" value="SsuA/THI5"/>
</dbReference>
<proteinExistence type="predicted"/>
<dbReference type="GO" id="GO:0009228">
    <property type="term" value="P:thiamine biosynthetic process"/>
    <property type="evidence" value="ECO:0007669"/>
    <property type="project" value="InterPro"/>
</dbReference>
<gene>
    <name evidence="3" type="ORF">BTT61001_00704</name>
</gene>
<organism evidence="3 4">
    <name type="scientific">Bacillus thuringiensis</name>
    <dbReference type="NCBI Taxonomy" id="1428"/>
    <lineage>
        <taxon>Bacteria</taxon>
        <taxon>Bacillati</taxon>
        <taxon>Bacillota</taxon>
        <taxon>Bacilli</taxon>
        <taxon>Bacillales</taxon>
        <taxon>Bacillaceae</taxon>
        <taxon>Bacillus</taxon>
        <taxon>Bacillus cereus group</taxon>
    </lineage>
</organism>
<accession>A0A1C4ACW3</accession>
<name>A0A1C4ACW3_BACTU</name>
<dbReference type="AlphaFoldDB" id="A0A1C4ACW3"/>
<dbReference type="EMBL" id="FMBI01000022">
    <property type="protein sequence ID" value="SCB92459.1"/>
    <property type="molecule type" value="Genomic_DNA"/>
</dbReference>
<reference evidence="3 4" key="1">
    <citation type="submission" date="2016-08" db="EMBL/GenBank/DDBJ databases">
        <authorList>
            <person name="Seilhamer J.J."/>
        </authorList>
    </citation>
    <scope>NUCLEOTIDE SEQUENCE [LARGE SCALE GENOMIC DNA]</scope>
    <source>
        <strain evidence="3 4">IEBC_T61001</strain>
    </source>
</reference>
<feature type="signal peptide" evidence="1">
    <location>
        <begin position="1"/>
        <end position="30"/>
    </location>
</feature>
<dbReference type="PROSITE" id="PS51257">
    <property type="entry name" value="PROKAR_LIPOPROTEIN"/>
    <property type="match status" value="1"/>
</dbReference>
<feature type="chain" id="PRO_5008688638" evidence="1">
    <location>
        <begin position="31"/>
        <end position="338"/>
    </location>
</feature>
<evidence type="ECO:0000313" key="4">
    <source>
        <dbReference type="Proteomes" id="UP000195991"/>
    </source>
</evidence>
<protein>
    <submittedName>
        <fullName evidence="3">ABC transporter, hydroxymethylpyrimidine-binding protein</fullName>
    </submittedName>
</protein>
<evidence type="ECO:0000313" key="3">
    <source>
        <dbReference type="EMBL" id="SCB92459.1"/>
    </source>
</evidence>
<evidence type="ECO:0000259" key="2">
    <source>
        <dbReference type="Pfam" id="PF09084"/>
    </source>
</evidence>
<evidence type="ECO:0000256" key="1">
    <source>
        <dbReference type="SAM" id="SignalP"/>
    </source>
</evidence>
<dbReference type="InterPro" id="IPR027939">
    <property type="entry name" value="NMT1/THI5"/>
</dbReference>
<dbReference type="PANTHER" id="PTHR31528">
    <property type="entry name" value="4-AMINO-5-HYDROXYMETHYL-2-METHYLPYRIMIDINE PHOSPHATE SYNTHASE THI11-RELATED"/>
    <property type="match status" value="1"/>
</dbReference>
<feature type="domain" description="SsuA/THI5-like" evidence="2">
    <location>
        <begin position="49"/>
        <end position="264"/>
    </location>
</feature>
<dbReference type="Proteomes" id="UP000195991">
    <property type="component" value="Unassembled WGS sequence"/>
</dbReference>
<dbReference type="FunFam" id="3.40.190.10:FF:000263">
    <property type="entry name" value="ABC transporter substrate-binding protein"/>
    <property type="match status" value="1"/>
</dbReference>
<dbReference type="SUPFAM" id="SSF53850">
    <property type="entry name" value="Periplasmic binding protein-like II"/>
    <property type="match status" value="1"/>
</dbReference>
<sequence length="338" mass="37824">MEEVFMKFLKRIFVFTLLVAMIAGCSSNSASDKGKKEKEITVMLDWYPNAVHSFIYAAIEKGYFKEEGVKVNIKFPSNPTDPLTLAAAGKVTVGLYYQPDVVMAKANEQIPVKSIGAVVRSPLNHVVSLKSAGIQSPKDLEGKTVGYSGTPLSEMYLKTMVKEAGGNPDTVKVVDVGFDLVPALITKKVDAVTGAYINHEVPVMRHEGHEPAYFNPADYGVPNYHELVFVTGDKTLKKDKEALQAFLRGTKKGYDFMKKNPDEALNILLNHQEKENFPLVPEVEKESMKILLEKMETKDEPFLSDSKESWEKQNKWLKDKGMTKEIVPAEELFENILK</sequence>
<dbReference type="Pfam" id="PF09084">
    <property type="entry name" value="NMT1"/>
    <property type="match status" value="1"/>
</dbReference>
<keyword evidence="1" id="KW-0732">Signal</keyword>
<dbReference type="PANTHER" id="PTHR31528:SF3">
    <property type="entry name" value="THIAMINE BIOSYNTHESIS PROTEIN HI_0357-RELATED"/>
    <property type="match status" value="1"/>
</dbReference>
<dbReference type="Gene3D" id="3.40.190.10">
    <property type="entry name" value="Periplasmic binding protein-like II"/>
    <property type="match status" value="2"/>
</dbReference>